<dbReference type="Proteomes" id="UP000324222">
    <property type="component" value="Unassembled WGS sequence"/>
</dbReference>
<organism evidence="2 3">
    <name type="scientific">Portunus trituberculatus</name>
    <name type="common">Swimming crab</name>
    <name type="synonym">Neptunus trituberculatus</name>
    <dbReference type="NCBI Taxonomy" id="210409"/>
    <lineage>
        <taxon>Eukaryota</taxon>
        <taxon>Metazoa</taxon>
        <taxon>Ecdysozoa</taxon>
        <taxon>Arthropoda</taxon>
        <taxon>Crustacea</taxon>
        <taxon>Multicrustacea</taxon>
        <taxon>Malacostraca</taxon>
        <taxon>Eumalacostraca</taxon>
        <taxon>Eucarida</taxon>
        <taxon>Decapoda</taxon>
        <taxon>Pleocyemata</taxon>
        <taxon>Brachyura</taxon>
        <taxon>Eubrachyura</taxon>
        <taxon>Portunoidea</taxon>
        <taxon>Portunidae</taxon>
        <taxon>Portuninae</taxon>
        <taxon>Portunus</taxon>
    </lineage>
</organism>
<protein>
    <submittedName>
        <fullName evidence="2">Uncharacterized protein</fullName>
    </submittedName>
</protein>
<evidence type="ECO:0000313" key="2">
    <source>
        <dbReference type="EMBL" id="MPC79694.1"/>
    </source>
</evidence>
<keyword evidence="3" id="KW-1185">Reference proteome</keyword>
<name>A0A5B7IGJ9_PORTR</name>
<evidence type="ECO:0000313" key="3">
    <source>
        <dbReference type="Proteomes" id="UP000324222"/>
    </source>
</evidence>
<proteinExistence type="predicted"/>
<keyword evidence="1" id="KW-1133">Transmembrane helix</keyword>
<sequence>MTTLMYPQPFISFHSFSLPIFPFLTTTFSRLSASLPRSRRHAHLFLFLRLYWSVNK</sequence>
<reference evidence="2 3" key="1">
    <citation type="submission" date="2019-05" db="EMBL/GenBank/DDBJ databases">
        <title>Another draft genome of Portunus trituberculatus and its Hox gene families provides insights of decapod evolution.</title>
        <authorList>
            <person name="Jeong J.-H."/>
            <person name="Song I."/>
            <person name="Kim S."/>
            <person name="Choi T."/>
            <person name="Kim D."/>
            <person name="Ryu S."/>
            <person name="Kim W."/>
        </authorList>
    </citation>
    <scope>NUCLEOTIDE SEQUENCE [LARGE SCALE GENOMIC DNA]</scope>
    <source>
        <tissue evidence="2">Muscle</tissue>
    </source>
</reference>
<comment type="caution">
    <text evidence="2">The sequence shown here is derived from an EMBL/GenBank/DDBJ whole genome shotgun (WGS) entry which is preliminary data.</text>
</comment>
<keyword evidence="1" id="KW-0812">Transmembrane</keyword>
<keyword evidence="1" id="KW-0472">Membrane</keyword>
<gene>
    <name evidence="2" type="ORF">E2C01_074235</name>
</gene>
<dbReference type="EMBL" id="VSRR010051827">
    <property type="protein sequence ID" value="MPC79694.1"/>
    <property type="molecule type" value="Genomic_DNA"/>
</dbReference>
<dbReference type="AlphaFoldDB" id="A0A5B7IGJ9"/>
<accession>A0A5B7IGJ9</accession>
<feature type="transmembrane region" description="Helical" evidence="1">
    <location>
        <begin position="12"/>
        <end position="31"/>
    </location>
</feature>
<evidence type="ECO:0000256" key="1">
    <source>
        <dbReference type="SAM" id="Phobius"/>
    </source>
</evidence>